<dbReference type="HOGENOM" id="CLU_077993_0_0_1"/>
<dbReference type="Proteomes" id="UP000019487">
    <property type="component" value="Unassembled WGS sequence"/>
</dbReference>
<keyword evidence="4" id="KW-0418">Kinase</keyword>
<dbReference type="PROSITE" id="PS51158">
    <property type="entry name" value="ALPHA_KINASE"/>
    <property type="match status" value="1"/>
</dbReference>
<protein>
    <recommendedName>
        <fullName evidence="6">Alpha-type protein kinase domain-containing protein</fullName>
    </recommendedName>
</protein>
<evidence type="ECO:0000259" key="6">
    <source>
        <dbReference type="PROSITE" id="PS51158"/>
    </source>
</evidence>
<sequence length="239" mass="27679">MSHKRTNKSTKAEIYLDRIFASGTFKNVWTGRYTEGRRKGQRCVSKEFKTGSVFEKHFFDEELRIIERTQEIIDDFHAANIILGKDIILNTPDVWTYTESRHKCLIEPMIDNFQKFNSNSGWAASENIWDDAMQALSHFSYHDSNRQFLLCDLQGGSYSNGYILSDPVIMSQSHDYGPADLGPNGINSFFRRHHCGRFCKRQWLKPAIYGSALIPMRQGTTMISLPTRQNRNPLSRVRE</sequence>
<dbReference type="InterPro" id="IPR004166">
    <property type="entry name" value="a-kinase_dom"/>
</dbReference>
<proteinExistence type="predicted"/>
<dbReference type="EMBL" id="AYSA01000771">
    <property type="protein sequence ID" value="ESZ89805.1"/>
    <property type="molecule type" value="Genomic_DNA"/>
</dbReference>
<evidence type="ECO:0000313" key="7">
    <source>
        <dbReference type="EMBL" id="ESZ89805.1"/>
    </source>
</evidence>
<keyword evidence="8" id="KW-1185">Reference proteome</keyword>
<dbReference type="GO" id="GO:0005524">
    <property type="term" value="F:ATP binding"/>
    <property type="evidence" value="ECO:0007669"/>
    <property type="project" value="UniProtKB-KW"/>
</dbReference>
<dbReference type="GO" id="GO:0004674">
    <property type="term" value="F:protein serine/threonine kinase activity"/>
    <property type="evidence" value="ECO:0007669"/>
    <property type="project" value="UniProtKB-KW"/>
</dbReference>
<dbReference type="InterPro" id="IPR011009">
    <property type="entry name" value="Kinase-like_dom_sf"/>
</dbReference>
<dbReference type="Pfam" id="PF02816">
    <property type="entry name" value="Alpha_kinase"/>
    <property type="match status" value="1"/>
</dbReference>
<dbReference type="InterPro" id="IPR051852">
    <property type="entry name" value="Alpha-type_PK"/>
</dbReference>
<dbReference type="STRING" id="1432307.W9C5J4"/>
<dbReference type="PANTHER" id="PTHR45992">
    <property type="entry name" value="EUKARYOTIC ELONGATION FACTOR 2 KINASE-RELATED"/>
    <property type="match status" value="1"/>
</dbReference>
<evidence type="ECO:0000256" key="5">
    <source>
        <dbReference type="ARBA" id="ARBA00022840"/>
    </source>
</evidence>
<comment type="caution">
    <text evidence="7">The sequence shown here is derived from an EMBL/GenBank/DDBJ whole genome shotgun (WGS) entry which is preliminary data.</text>
</comment>
<dbReference type="Gene3D" id="3.20.200.10">
    <property type="entry name" value="MHCK/EF2 kinase"/>
    <property type="match status" value="1"/>
</dbReference>
<dbReference type="SMART" id="SM00811">
    <property type="entry name" value="Alpha_kinase"/>
    <property type="match status" value="1"/>
</dbReference>
<evidence type="ECO:0000256" key="4">
    <source>
        <dbReference type="ARBA" id="ARBA00022777"/>
    </source>
</evidence>
<keyword evidence="5" id="KW-0067">ATP-binding</keyword>
<dbReference type="OrthoDB" id="301415at2759"/>
<evidence type="ECO:0000256" key="2">
    <source>
        <dbReference type="ARBA" id="ARBA00022679"/>
    </source>
</evidence>
<name>W9C5J4_SCLBF</name>
<keyword evidence="3" id="KW-0547">Nucleotide-binding</keyword>
<dbReference type="PANTHER" id="PTHR45992:SF11">
    <property type="entry name" value="ALPHA-TYPE PROTEIN KINASE DOMAIN-CONTAINING PROTEIN"/>
    <property type="match status" value="1"/>
</dbReference>
<dbReference type="AlphaFoldDB" id="W9C5J4"/>
<accession>W9C5J4</accession>
<organism evidence="7 8">
    <name type="scientific">Sclerotinia borealis (strain F-4128)</name>
    <dbReference type="NCBI Taxonomy" id="1432307"/>
    <lineage>
        <taxon>Eukaryota</taxon>
        <taxon>Fungi</taxon>
        <taxon>Dikarya</taxon>
        <taxon>Ascomycota</taxon>
        <taxon>Pezizomycotina</taxon>
        <taxon>Leotiomycetes</taxon>
        <taxon>Helotiales</taxon>
        <taxon>Sclerotiniaceae</taxon>
        <taxon>Sclerotinia</taxon>
    </lineage>
</organism>
<reference evidence="7 8" key="1">
    <citation type="journal article" date="2014" name="Genome Announc.">
        <title>Draft genome sequence of Sclerotinia borealis, a psychrophilic plant pathogenic fungus.</title>
        <authorList>
            <person name="Mardanov A.V."/>
            <person name="Beletsky A.V."/>
            <person name="Kadnikov V.V."/>
            <person name="Ignatov A.N."/>
            <person name="Ravin N.V."/>
        </authorList>
    </citation>
    <scope>NUCLEOTIDE SEQUENCE [LARGE SCALE GENOMIC DNA]</scope>
    <source>
        <strain evidence="8">F-4157</strain>
    </source>
</reference>
<evidence type="ECO:0000313" key="8">
    <source>
        <dbReference type="Proteomes" id="UP000019487"/>
    </source>
</evidence>
<feature type="domain" description="Alpha-type protein kinase" evidence="6">
    <location>
        <begin position="1"/>
        <end position="207"/>
    </location>
</feature>
<keyword evidence="2" id="KW-0808">Transferase</keyword>
<gene>
    <name evidence="7" type="ORF">SBOR_9811</name>
</gene>
<evidence type="ECO:0000256" key="1">
    <source>
        <dbReference type="ARBA" id="ARBA00022527"/>
    </source>
</evidence>
<keyword evidence="1" id="KW-0723">Serine/threonine-protein kinase</keyword>
<evidence type="ECO:0000256" key="3">
    <source>
        <dbReference type="ARBA" id="ARBA00022741"/>
    </source>
</evidence>
<dbReference type="SUPFAM" id="SSF56112">
    <property type="entry name" value="Protein kinase-like (PK-like)"/>
    <property type="match status" value="1"/>
</dbReference>